<evidence type="ECO:0000256" key="13">
    <source>
        <dbReference type="ARBA" id="ARBA00038359"/>
    </source>
</evidence>
<feature type="transmembrane region" description="Helical" evidence="16">
    <location>
        <begin position="222"/>
        <end position="243"/>
    </location>
</feature>
<dbReference type="InterPro" id="IPR052337">
    <property type="entry name" value="SAT4-like"/>
</dbReference>
<feature type="chain" id="PRO_5041355955" description="CFEM domain-containing protein" evidence="17">
    <location>
        <begin position="24"/>
        <end position="449"/>
    </location>
</feature>
<keyword evidence="9 16" id="KW-1133">Transmembrane helix</keyword>
<keyword evidence="10 16" id="KW-0472">Membrane</keyword>
<dbReference type="AlphaFoldDB" id="A0AA39WBZ2"/>
<feature type="binding site" description="axial binding residue" evidence="14">
    <location>
        <position position="60"/>
    </location>
    <ligand>
        <name>heme</name>
        <dbReference type="ChEBI" id="CHEBI:30413"/>
    </ligand>
    <ligandPart>
        <name>Fe</name>
        <dbReference type="ChEBI" id="CHEBI:18248"/>
    </ligandPart>
</feature>
<dbReference type="InterPro" id="IPR049326">
    <property type="entry name" value="Rhodopsin_dom_fungi"/>
</dbReference>
<dbReference type="Pfam" id="PF20684">
    <property type="entry name" value="Fung_rhodopsin"/>
    <property type="match status" value="1"/>
</dbReference>
<feature type="region of interest" description="Disordered" evidence="15">
    <location>
        <begin position="406"/>
        <end position="449"/>
    </location>
</feature>
<evidence type="ECO:0000256" key="4">
    <source>
        <dbReference type="ARBA" id="ARBA00010031"/>
    </source>
</evidence>
<keyword evidence="12" id="KW-0449">Lipoprotein</keyword>
<feature type="transmembrane region" description="Helical" evidence="16">
    <location>
        <begin position="302"/>
        <end position="322"/>
    </location>
</feature>
<keyword evidence="14" id="KW-0349">Heme</keyword>
<keyword evidence="14" id="KW-0479">Metal-binding</keyword>
<feature type="disulfide bond" evidence="14">
    <location>
        <begin position="42"/>
        <end position="82"/>
    </location>
</feature>
<comment type="subcellular location">
    <subcellularLocation>
        <location evidence="2">Membrane</location>
        <topology evidence="2">Lipid-anchor</topology>
        <topology evidence="2">GPI-anchor</topology>
    </subcellularLocation>
    <subcellularLocation>
        <location evidence="1">Membrane</location>
        <topology evidence="1">Multi-pass membrane protein</topology>
    </subcellularLocation>
    <subcellularLocation>
        <location evidence="3">Secreted</location>
    </subcellularLocation>
</comment>
<accession>A0AA39WBZ2</accession>
<evidence type="ECO:0000313" key="19">
    <source>
        <dbReference type="EMBL" id="KAK0611305.1"/>
    </source>
</evidence>
<feature type="transmembrane region" description="Helical" evidence="16">
    <location>
        <begin position="145"/>
        <end position="166"/>
    </location>
</feature>
<feature type="signal peptide" evidence="17">
    <location>
        <begin position="1"/>
        <end position="23"/>
    </location>
</feature>
<evidence type="ECO:0000256" key="8">
    <source>
        <dbReference type="ARBA" id="ARBA00022729"/>
    </source>
</evidence>
<evidence type="ECO:0000256" key="15">
    <source>
        <dbReference type="SAM" id="MobiDB-lite"/>
    </source>
</evidence>
<keyword evidence="8 17" id="KW-0732">Signal</keyword>
<name>A0AA39WBZ2_9PEZI</name>
<dbReference type="PROSITE" id="PS52012">
    <property type="entry name" value="CFEM"/>
    <property type="match status" value="1"/>
</dbReference>
<evidence type="ECO:0000313" key="20">
    <source>
        <dbReference type="Proteomes" id="UP001175000"/>
    </source>
</evidence>
<feature type="transmembrane region" description="Helical" evidence="16">
    <location>
        <begin position="111"/>
        <end position="133"/>
    </location>
</feature>
<protein>
    <recommendedName>
        <fullName evidence="18">CFEM domain-containing protein</fullName>
    </recommendedName>
</protein>
<evidence type="ECO:0000256" key="10">
    <source>
        <dbReference type="ARBA" id="ARBA00023136"/>
    </source>
</evidence>
<evidence type="ECO:0000256" key="1">
    <source>
        <dbReference type="ARBA" id="ARBA00004141"/>
    </source>
</evidence>
<evidence type="ECO:0000256" key="9">
    <source>
        <dbReference type="ARBA" id="ARBA00022989"/>
    </source>
</evidence>
<feature type="transmembrane region" description="Helical" evidence="16">
    <location>
        <begin position="268"/>
        <end position="290"/>
    </location>
</feature>
<keyword evidence="6" id="KW-0336">GPI-anchor</keyword>
<reference evidence="19" key="1">
    <citation type="submission" date="2023-06" db="EMBL/GenBank/DDBJ databases">
        <title>Genome-scale phylogeny and comparative genomics of the fungal order Sordariales.</title>
        <authorList>
            <consortium name="Lawrence Berkeley National Laboratory"/>
            <person name="Hensen N."/>
            <person name="Bonometti L."/>
            <person name="Westerberg I."/>
            <person name="Brannstrom I.O."/>
            <person name="Guillou S."/>
            <person name="Cros-Aarteil S."/>
            <person name="Calhoun S."/>
            <person name="Haridas S."/>
            <person name="Kuo A."/>
            <person name="Mondo S."/>
            <person name="Pangilinan J."/>
            <person name="Riley R."/>
            <person name="Labutti K."/>
            <person name="Andreopoulos B."/>
            <person name="Lipzen A."/>
            <person name="Chen C."/>
            <person name="Yanf M."/>
            <person name="Daum C."/>
            <person name="Ng V."/>
            <person name="Clum A."/>
            <person name="Steindorff A."/>
            <person name="Ohm R."/>
            <person name="Martin F."/>
            <person name="Silar P."/>
            <person name="Natvig D."/>
            <person name="Lalanne C."/>
            <person name="Gautier V."/>
            <person name="Ament-Velasquez S.L."/>
            <person name="Kruys A."/>
            <person name="Hutchinson M.I."/>
            <person name="Powell A.J."/>
            <person name="Barry K."/>
            <person name="Miller A.N."/>
            <person name="Grigoriev I.V."/>
            <person name="Debuchy R."/>
            <person name="Gladieux P."/>
            <person name="Thoren M.H."/>
            <person name="Johannesson H."/>
        </authorList>
    </citation>
    <scope>NUCLEOTIDE SEQUENCE</scope>
    <source>
        <strain evidence="19">CBS 606.72</strain>
    </source>
</reference>
<evidence type="ECO:0000256" key="7">
    <source>
        <dbReference type="ARBA" id="ARBA00022692"/>
    </source>
</evidence>
<evidence type="ECO:0000256" key="6">
    <source>
        <dbReference type="ARBA" id="ARBA00022622"/>
    </source>
</evidence>
<feature type="disulfide bond" evidence="14">
    <location>
        <begin position="56"/>
        <end position="63"/>
    </location>
</feature>
<keyword evidence="14" id="KW-0408">Iron</keyword>
<organism evidence="19 20">
    <name type="scientific">Immersiella caudata</name>
    <dbReference type="NCBI Taxonomy" id="314043"/>
    <lineage>
        <taxon>Eukaryota</taxon>
        <taxon>Fungi</taxon>
        <taxon>Dikarya</taxon>
        <taxon>Ascomycota</taxon>
        <taxon>Pezizomycotina</taxon>
        <taxon>Sordariomycetes</taxon>
        <taxon>Sordariomycetidae</taxon>
        <taxon>Sordariales</taxon>
        <taxon>Lasiosphaeriaceae</taxon>
        <taxon>Immersiella</taxon>
    </lineage>
</organism>
<sequence>MGFLRNVGFVCLFLAALSSVVTAAYPKNNLSFDEVLDLLPQCSLSCYYRYAPFSGCSLRDVACLCPSQAIRVDSVRCVQLECPIRDMLNAKGRISRLRHDPVRENNSLKPALLIFISLAGIAVGLRILARILTQAYFWWDDVVNFLAMGGCIASTVLVLISVKWGLGKDVWMANQDHLTDLNRSFFINMLFYTITRFFIRASIILFYLRVFPPSPTSKLSTILKWTMAFNGVYNFSFLMAVIFRCNPIHESWTAWDGTGTGHCGNTNALTWVAATTGIAFDIWLLVLPFPQLLALNLHWRQKVMGGVMFSVGAAIMIVSFIRLKTINEFTDTHNPTMDTAGITLWSCIELDVGVICPCLPSFRLLFRRLLPRFLGSANTYELETGDDTERRTTGNKTIITAGGRTRDLIGSSKKKHSEDGSNDEGSVSGSASVTGLVVTHELEVKEERK</sequence>
<dbReference type="PANTHER" id="PTHR33048">
    <property type="entry name" value="PTH11-LIKE INTEGRAL MEMBRANE PROTEIN (AFU_ORTHOLOGUE AFUA_5G11245)"/>
    <property type="match status" value="1"/>
</dbReference>
<evidence type="ECO:0000256" key="17">
    <source>
        <dbReference type="SAM" id="SignalP"/>
    </source>
</evidence>
<feature type="disulfide bond" evidence="14">
    <location>
        <begin position="46"/>
        <end position="77"/>
    </location>
</feature>
<dbReference type="Pfam" id="PF05730">
    <property type="entry name" value="CFEM"/>
    <property type="match status" value="1"/>
</dbReference>
<dbReference type="Proteomes" id="UP001175000">
    <property type="component" value="Unassembled WGS sequence"/>
</dbReference>
<proteinExistence type="inferred from homology"/>
<evidence type="ECO:0000256" key="5">
    <source>
        <dbReference type="ARBA" id="ARBA00022525"/>
    </source>
</evidence>
<keyword evidence="5" id="KW-0964">Secreted</keyword>
<keyword evidence="20" id="KW-1185">Reference proteome</keyword>
<evidence type="ECO:0000256" key="16">
    <source>
        <dbReference type="SAM" id="Phobius"/>
    </source>
</evidence>
<evidence type="ECO:0000256" key="2">
    <source>
        <dbReference type="ARBA" id="ARBA00004589"/>
    </source>
</evidence>
<feature type="compositionally biased region" description="Polar residues" evidence="15">
    <location>
        <begin position="423"/>
        <end position="433"/>
    </location>
</feature>
<dbReference type="PANTHER" id="PTHR33048:SF143">
    <property type="entry name" value="EXTRACELLULAR MEMBRANE PROTEIN CFEM DOMAIN-CONTAINING PROTEIN-RELATED"/>
    <property type="match status" value="1"/>
</dbReference>
<feature type="compositionally biased region" description="Basic and acidic residues" evidence="15">
    <location>
        <begin position="440"/>
        <end position="449"/>
    </location>
</feature>
<evidence type="ECO:0000256" key="11">
    <source>
        <dbReference type="ARBA" id="ARBA00023157"/>
    </source>
</evidence>
<dbReference type="EMBL" id="JAULSU010000007">
    <property type="protein sequence ID" value="KAK0611305.1"/>
    <property type="molecule type" value="Genomic_DNA"/>
</dbReference>
<comment type="similarity">
    <text evidence="4">Belongs to the RBT5 family.</text>
</comment>
<comment type="caution">
    <text evidence="14">Lacks conserved residue(s) required for the propagation of feature annotation.</text>
</comment>
<comment type="similarity">
    <text evidence="13">Belongs to the SAT4 family.</text>
</comment>
<dbReference type="GO" id="GO:0046872">
    <property type="term" value="F:metal ion binding"/>
    <property type="evidence" value="ECO:0007669"/>
    <property type="project" value="UniProtKB-UniRule"/>
</dbReference>
<gene>
    <name evidence="19" type="ORF">B0T14DRAFT_325578</name>
</gene>
<evidence type="ECO:0000259" key="18">
    <source>
        <dbReference type="PROSITE" id="PS52012"/>
    </source>
</evidence>
<keyword evidence="6" id="KW-0325">Glycoprotein</keyword>
<comment type="caution">
    <text evidence="19">The sequence shown here is derived from an EMBL/GenBank/DDBJ whole genome shotgun (WGS) entry which is preliminary data.</text>
</comment>
<dbReference type="GO" id="GO:0098552">
    <property type="term" value="C:side of membrane"/>
    <property type="evidence" value="ECO:0007669"/>
    <property type="project" value="UniProtKB-KW"/>
</dbReference>
<keyword evidence="7 16" id="KW-0812">Transmembrane</keyword>
<evidence type="ECO:0000256" key="3">
    <source>
        <dbReference type="ARBA" id="ARBA00004613"/>
    </source>
</evidence>
<dbReference type="InterPro" id="IPR008427">
    <property type="entry name" value="Extracellular_membr_CFEM_dom"/>
</dbReference>
<feature type="transmembrane region" description="Helical" evidence="16">
    <location>
        <begin position="186"/>
        <end position="210"/>
    </location>
</feature>
<evidence type="ECO:0000256" key="12">
    <source>
        <dbReference type="ARBA" id="ARBA00023288"/>
    </source>
</evidence>
<feature type="domain" description="CFEM" evidence="18">
    <location>
        <begin position="14"/>
        <end position="129"/>
    </location>
</feature>
<dbReference type="GO" id="GO:0005576">
    <property type="term" value="C:extracellular region"/>
    <property type="evidence" value="ECO:0007669"/>
    <property type="project" value="UniProtKB-SubCell"/>
</dbReference>
<keyword evidence="11 14" id="KW-1015">Disulfide bond</keyword>
<evidence type="ECO:0000256" key="14">
    <source>
        <dbReference type="PROSITE-ProRule" id="PRU01356"/>
    </source>
</evidence>